<evidence type="ECO:0000313" key="9">
    <source>
        <dbReference type="EMBL" id="RDW87240.1"/>
    </source>
</evidence>
<feature type="transmembrane region" description="Helical" evidence="7">
    <location>
        <begin position="198"/>
        <end position="218"/>
    </location>
</feature>
<evidence type="ECO:0000256" key="3">
    <source>
        <dbReference type="ARBA" id="ARBA00022692"/>
    </source>
</evidence>
<dbReference type="PIRSF" id="PIRSF006060">
    <property type="entry name" value="AA_transporter"/>
    <property type="match status" value="1"/>
</dbReference>
<comment type="subcellular location">
    <subcellularLocation>
        <location evidence="1">Membrane</location>
        <topology evidence="1">Multi-pass membrane protein</topology>
    </subcellularLocation>
</comment>
<feature type="transmembrane region" description="Helical" evidence="7">
    <location>
        <begin position="93"/>
        <end position="114"/>
    </location>
</feature>
<keyword evidence="10" id="KW-1185">Reference proteome</keyword>
<evidence type="ECO:0000256" key="6">
    <source>
        <dbReference type="ARBA" id="ARBA00023136"/>
    </source>
</evidence>
<name>A0A3D8SLQ9_9HELO</name>
<feature type="transmembrane region" description="Helical" evidence="7">
    <location>
        <begin position="159"/>
        <end position="186"/>
    </location>
</feature>
<dbReference type="Proteomes" id="UP000256328">
    <property type="component" value="Unassembled WGS sequence"/>
</dbReference>
<accession>A0A3D8SLQ9</accession>
<dbReference type="Pfam" id="PF00324">
    <property type="entry name" value="AA_permease"/>
    <property type="match status" value="1"/>
</dbReference>
<dbReference type="EMBL" id="PDLN01000004">
    <property type="protein sequence ID" value="RDW87240.1"/>
    <property type="molecule type" value="Genomic_DNA"/>
</dbReference>
<dbReference type="GO" id="GO:0016020">
    <property type="term" value="C:membrane"/>
    <property type="evidence" value="ECO:0007669"/>
    <property type="project" value="UniProtKB-SubCell"/>
</dbReference>
<feature type="domain" description="Amino acid permease/ SLC12A" evidence="8">
    <location>
        <begin position="1"/>
        <end position="461"/>
    </location>
</feature>
<evidence type="ECO:0000259" key="8">
    <source>
        <dbReference type="Pfam" id="PF00324"/>
    </source>
</evidence>
<dbReference type="InterPro" id="IPR004841">
    <property type="entry name" value="AA-permease/SLC12A_dom"/>
</dbReference>
<dbReference type="PANTHER" id="PTHR43341:SF1">
    <property type="entry name" value="GENERAL AMINO-ACID PERMEASE GAP1"/>
    <property type="match status" value="1"/>
</dbReference>
<evidence type="ECO:0000313" key="10">
    <source>
        <dbReference type="Proteomes" id="UP000256328"/>
    </source>
</evidence>
<evidence type="ECO:0000256" key="5">
    <source>
        <dbReference type="ARBA" id="ARBA00022989"/>
    </source>
</evidence>
<dbReference type="OrthoDB" id="3900342at2759"/>
<gene>
    <name evidence="9" type="ORF">BP5796_02934</name>
</gene>
<protein>
    <submittedName>
        <fullName evidence="9">Putative amino acid protein</fullName>
    </submittedName>
</protein>
<reference evidence="9 10" key="1">
    <citation type="journal article" date="2018" name="IMA Fungus">
        <title>IMA Genome-F 9: Draft genome sequence of Annulohypoxylon stygium, Aspergillus mulundensis, Berkeleyomyces basicola (syn. Thielaviopsis basicola), Ceratocystis smalleyi, two Cercospora beticola strains, Coleophoma cylindrospora, Fusarium fracticaudum, Phialophora cf. hyalina, and Morchella septimelata.</title>
        <authorList>
            <person name="Wingfield B.D."/>
            <person name="Bills G.F."/>
            <person name="Dong Y."/>
            <person name="Huang W."/>
            <person name="Nel W.J."/>
            <person name="Swalarsk-Parry B.S."/>
            <person name="Vaghefi N."/>
            <person name="Wilken P.M."/>
            <person name="An Z."/>
            <person name="de Beer Z.W."/>
            <person name="De Vos L."/>
            <person name="Chen L."/>
            <person name="Duong T.A."/>
            <person name="Gao Y."/>
            <person name="Hammerbacher A."/>
            <person name="Kikkert J.R."/>
            <person name="Li Y."/>
            <person name="Li H."/>
            <person name="Li K."/>
            <person name="Li Q."/>
            <person name="Liu X."/>
            <person name="Ma X."/>
            <person name="Naidoo K."/>
            <person name="Pethybridge S.J."/>
            <person name="Sun J."/>
            <person name="Steenkamp E.T."/>
            <person name="van der Nest M.A."/>
            <person name="van Wyk S."/>
            <person name="Wingfield M.J."/>
            <person name="Xiong C."/>
            <person name="Yue Q."/>
            <person name="Zhang X."/>
        </authorList>
    </citation>
    <scope>NUCLEOTIDE SEQUENCE [LARGE SCALE GENOMIC DNA]</scope>
    <source>
        <strain evidence="9 10">BP5796</strain>
    </source>
</reference>
<keyword evidence="5 7" id="KW-1133">Transmembrane helix</keyword>
<dbReference type="PANTHER" id="PTHR43341">
    <property type="entry name" value="AMINO ACID PERMEASE"/>
    <property type="match status" value="1"/>
</dbReference>
<feature type="transmembrane region" description="Helical" evidence="7">
    <location>
        <begin position="55"/>
        <end position="73"/>
    </location>
</feature>
<dbReference type="AlphaFoldDB" id="A0A3D8SLQ9"/>
<feature type="transmembrane region" description="Helical" evidence="7">
    <location>
        <begin position="119"/>
        <end position="139"/>
    </location>
</feature>
<proteinExistence type="predicted"/>
<feature type="transmembrane region" description="Helical" evidence="7">
    <location>
        <begin position="238"/>
        <end position="258"/>
    </location>
</feature>
<keyword evidence="4" id="KW-0029">Amino-acid transport</keyword>
<comment type="caution">
    <text evidence="9">The sequence shown here is derived from an EMBL/GenBank/DDBJ whole genome shotgun (WGS) entry which is preliminary data.</text>
</comment>
<evidence type="ECO:0000256" key="2">
    <source>
        <dbReference type="ARBA" id="ARBA00022448"/>
    </source>
</evidence>
<dbReference type="InterPro" id="IPR050524">
    <property type="entry name" value="APC_YAT"/>
</dbReference>
<dbReference type="Gene3D" id="1.20.1740.10">
    <property type="entry name" value="Amino acid/polyamine transporter I"/>
    <property type="match status" value="1"/>
</dbReference>
<dbReference type="GO" id="GO:0015171">
    <property type="term" value="F:amino acid transmembrane transporter activity"/>
    <property type="evidence" value="ECO:0007669"/>
    <property type="project" value="TreeGrafter"/>
</dbReference>
<dbReference type="PROSITE" id="PS00218">
    <property type="entry name" value="AMINO_ACID_PERMEASE_1"/>
    <property type="match status" value="1"/>
</dbReference>
<feature type="transmembrane region" description="Helical" evidence="7">
    <location>
        <begin position="358"/>
        <end position="376"/>
    </location>
</feature>
<evidence type="ECO:0000256" key="4">
    <source>
        <dbReference type="ARBA" id="ARBA00022970"/>
    </source>
</evidence>
<evidence type="ECO:0000256" key="1">
    <source>
        <dbReference type="ARBA" id="ARBA00004141"/>
    </source>
</evidence>
<feature type="transmembrane region" description="Helical" evidence="7">
    <location>
        <begin position="293"/>
        <end position="314"/>
    </location>
</feature>
<keyword evidence="2" id="KW-0813">Transport</keyword>
<feature type="transmembrane region" description="Helical" evidence="7">
    <location>
        <begin position="402"/>
        <end position="423"/>
    </location>
</feature>
<sequence length="505" mass="55491">MMISFGAGIGTGLWVGTGSALAKAGPAGIAVTYTIMAGMVYLMFVSVGEMVRRMPFLPFALALLGEISLIAASRQSMEYTDPAMGFANGINYWFSWVMIIPAEITACVSVLEFWPQTSVVPLAGWISIILVLIIIPNLFHVKIYGHVEFYMSLVKCVTILGMIMFMFIMASGGIAATGGPLVFHYWKIPGGFHNGLKGICASFIQAAFSFGGGDYIAIIAPEVKEPRETVRATIGPLFWRMASFFVLNIWLVGMVVPYDDVDLINKSGTLASPFVIAIKRAGIMPLAHVLNALIFLTVLSCGITSIYIASRCLSGLSELKLIHPLFDKKDKAGRPYLALIVSTTLGGGLCYLNCNNTAAVVGIAGFIQYALVYNNLIRFRMGLKAQGIDYKKLSFYSRCAPYLQYIGLVFIFLILAAEFYLSVFPFGAKPSASNFFASYLAAPLFVFDYFAYKWWFKTKIVKPIDMDFSAAAYFDYEEQCKAEEKMANPPPKLSLWKRVLAKVVG</sequence>
<keyword evidence="3 7" id="KW-0812">Transmembrane</keyword>
<keyword evidence="6 7" id="KW-0472">Membrane</keyword>
<dbReference type="InterPro" id="IPR004840">
    <property type="entry name" value="Amino_acid_permease_CS"/>
</dbReference>
<feature type="transmembrane region" description="Helical" evidence="7">
    <location>
        <begin position="30"/>
        <end position="48"/>
    </location>
</feature>
<feature type="transmembrane region" description="Helical" evidence="7">
    <location>
        <begin position="435"/>
        <end position="452"/>
    </location>
</feature>
<organism evidence="9 10">
    <name type="scientific">Coleophoma crateriformis</name>
    <dbReference type="NCBI Taxonomy" id="565419"/>
    <lineage>
        <taxon>Eukaryota</taxon>
        <taxon>Fungi</taxon>
        <taxon>Dikarya</taxon>
        <taxon>Ascomycota</taxon>
        <taxon>Pezizomycotina</taxon>
        <taxon>Leotiomycetes</taxon>
        <taxon>Helotiales</taxon>
        <taxon>Dermateaceae</taxon>
        <taxon>Coleophoma</taxon>
    </lineage>
</organism>
<evidence type="ECO:0000256" key="7">
    <source>
        <dbReference type="SAM" id="Phobius"/>
    </source>
</evidence>